<dbReference type="AlphaFoldDB" id="A0A5N6DZH2"/>
<organism evidence="1 2">
    <name type="scientific">Aspergillus parasiticus</name>
    <dbReference type="NCBI Taxonomy" id="5067"/>
    <lineage>
        <taxon>Eukaryota</taxon>
        <taxon>Fungi</taxon>
        <taxon>Dikarya</taxon>
        <taxon>Ascomycota</taxon>
        <taxon>Pezizomycotina</taxon>
        <taxon>Eurotiomycetes</taxon>
        <taxon>Eurotiomycetidae</taxon>
        <taxon>Eurotiales</taxon>
        <taxon>Aspergillaceae</taxon>
        <taxon>Aspergillus</taxon>
        <taxon>Aspergillus subgen. Circumdati</taxon>
    </lineage>
</organism>
<proteinExistence type="predicted"/>
<gene>
    <name evidence="1" type="ORF">BDV34DRAFT_154693</name>
</gene>
<accession>A0A5N6DZH2</accession>
<dbReference type="Proteomes" id="UP000326532">
    <property type="component" value="Unassembled WGS sequence"/>
</dbReference>
<evidence type="ECO:0000313" key="1">
    <source>
        <dbReference type="EMBL" id="KAB8210588.1"/>
    </source>
</evidence>
<dbReference type="EMBL" id="ML734942">
    <property type="protein sequence ID" value="KAB8210588.1"/>
    <property type="molecule type" value="Genomic_DNA"/>
</dbReference>
<name>A0A5N6DZH2_ASPPA</name>
<dbReference type="VEuPathDB" id="FungiDB:BDV34DRAFT_154693"/>
<sequence length="126" mass="14053">MTPSQLPSVYDSSSTPSSSLLSLKKLRLSLVRPRSPSSCSFDRPAPTDLSFLCLVYYSITICLHSKRFPRSACAVDSLLTSHPSTLSCLRRRESISYIHNPFSIYLGRWINKVNPEFPAPLAASFI</sequence>
<reference evidence="1 2" key="1">
    <citation type="submission" date="2019-04" db="EMBL/GenBank/DDBJ databases">
        <title>Fungal friends and foes A comparative genomics study of 23 Aspergillus species from section Flavi.</title>
        <authorList>
            <consortium name="DOE Joint Genome Institute"/>
            <person name="Kjaerbolling I."/>
            <person name="Vesth T.C."/>
            <person name="Frisvad J.C."/>
            <person name="Nybo J.L."/>
            <person name="Theobald S."/>
            <person name="Kildgaard S."/>
            <person name="Petersen T.I."/>
            <person name="Kuo A."/>
            <person name="Sato A."/>
            <person name="Lyhne E.K."/>
            <person name="Kogle M.E."/>
            <person name="Wiebenga A."/>
            <person name="Kun R.S."/>
            <person name="Lubbers R.J."/>
            <person name="Makela M.R."/>
            <person name="Barry K."/>
            <person name="Chovatia M."/>
            <person name="Clum A."/>
            <person name="Daum C."/>
            <person name="Haridas S."/>
            <person name="He G."/>
            <person name="LaButti K."/>
            <person name="Lipzen A."/>
            <person name="Mondo S."/>
            <person name="Pangilinan J."/>
            <person name="Riley R."/>
            <person name="Salamov A."/>
            <person name="Simmons B.A."/>
            <person name="Magnuson J.K."/>
            <person name="Henrissat B."/>
            <person name="Mortensen U.H."/>
            <person name="Larsen T.O."/>
            <person name="De vries R.P."/>
            <person name="Grigoriev I.V."/>
            <person name="Machida M."/>
            <person name="Baker S.E."/>
            <person name="Andersen M.R."/>
        </authorList>
    </citation>
    <scope>NUCLEOTIDE SEQUENCE [LARGE SCALE GENOMIC DNA]</scope>
    <source>
        <strain evidence="1 2">CBS 117618</strain>
    </source>
</reference>
<protein>
    <submittedName>
        <fullName evidence="1">Uncharacterized protein</fullName>
    </submittedName>
</protein>
<keyword evidence="2" id="KW-1185">Reference proteome</keyword>
<evidence type="ECO:0000313" key="2">
    <source>
        <dbReference type="Proteomes" id="UP000326532"/>
    </source>
</evidence>